<evidence type="ECO:0000313" key="2">
    <source>
        <dbReference type="EMBL" id="KAK1733270.1"/>
    </source>
</evidence>
<gene>
    <name evidence="2" type="ORF">QTG54_015987</name>
</gene>
<proteinExistence type="predicted"/>
<sequence>MLFTKGKGAADSVDELKKQATAAAVAKAVEVINAGGTQAEAAAAANGVATEILAKGQQQMPTKKAGKKGLMGRLRKNKKNKAASAETPPTEQITSALPSTAHLSSTDSKSGTMSPDPEPCTTGSMTGSRPEPESSGDAASKANSKSSSKASKETSSTPLVYLEASLGGNEDMSLITDTNASKSTIHVTDLLKMGGVMKMIDKDLLNMGCVMDAIDKALDEQDVKREEIMGETKHWMDRLLDCEMCFAPEGEGEGEDNSLIDNGPSNDGDGKDNPSVLSGSAGNGSNALETVEGAKESSSAESKQVPSTTAISTTSLDLENANDSIAPSLLPSKVLPSDSNTLSLSHSNVSTASSGEIPTSSSSQMQLVGTTASSCSYSPCFLSGKQDGLGPCSTKGCTRQAHQCCQIGYRTTRQAPECSNNVMPPRRCQACEDEYLSASINNLGLQSNDSNAVMSSADTKIKHSDSDADSDSSPRGVESALE</sequence>
<dbReference type="Proteomes" id="UP001224775">
    <property type="component" value="Unassembled WGS sequence"/>
</dbReference>
<keyword evidence="3" id="KW-1185">Reference proteome</keyword>
<reference evidence="2" key="1">
    <citation type="submission" date="2023-06" db="EMBL/GenBank/DDBJ databases">
        <title>Survivors Of The Sea: Transcriptome response of Skeletonema marinoi to long-term dormancy.</title>
        <authorList>
            <person name="Pinder M.I.M."/>
            <person name="Kourtchenko O."/>
            <person name="Robertson E.K."/>
            <person name="Larsson T."/>
            <person name="Maumus F."/>
            <person name="Osuna-Cruz C.M."/>
            <person name="Vancaester E."/>
            <person name="Stenow R."/>
            <person name="Vandepoele K."/>
            <person name="Ploug H."/>
            <person name="Bruchert V."/>
            <person name="Godhe A."/>
            <person name="Topel M."/>
        </authorList>
    </citation>
    <scope>NUCLEOTIDE SEQUENCE</scope>
    <source>
        <strain evidence="2">R05AC</strain>
    </source>
</reference>
<organism evidence="2 3">
    <name type="scientific">Skeletonema marinoi</name>
    <dbReference type="NCBI Taxonomy" id="267567"/>
    <lineage>
        <taxon>Eukaryota</taxon>
        <taxon>Sar</taxon>
        <taxon>Stramenopiles</taxon>
        <taxon>Ochrophyta</taxon>
        <taxon>Bacillariophyta</taxon>
        <taxon>Coscinodiscophyceae</taxon>
        <taxon>Thalassiosirophycidae</taxon>
        <taxon>Thalassiosirales</taxon>
        <taxon>Skeletonemataceae</taxon>
        <taxon>Skeletonema</taxon>
        <taxon>Skeletonema marinoi-dohrnii complex</taxon>
    </lineage>
</organism>
<evidence type="ECO:0000313" key="3">
    <source>
        <dbReference type="Proteomes" id="UP001224775"/>
    </source>
</evidence>
<feature type="compositionally biased region" description="Polar residues" evidence="1">
    <location>
        <begin position="275"/>
        <end position="288"/>
    </location>
</feature>
<dbReference type="EMBL" id="JATAAI010000051">
    <property type="protein sequence ID" value="KAK1733270.1"/>
    <property type="molecule type" value="Genomic_DNA"/>
</dbReference>
<feature type="region of interest" description="Disordered" evidence="1">
    <location>
        <begin position="330"/>
        <end position="365"/>
    </location>
</feature>
<feature type="region of interest" description="Disordered" evidence="1">
    <location>
        <begin position="445"/>
        <end position="482"/>
    </location>
</feature>
<name>A0AAD8XTS9_9STRA</name>
<feature type="region of interest" description="Disordered" evidence="1">
    <location>
        <begin position="247"/>
        <end position="310"/>
    </location>
</feature>
<dbReference type="AlphaFoldDB" id="A0AAD8XTS9"/>
<accession>A0AAD8XTS9</accession>
<feature type="compositionally biased region" description="Polar residues" evidence="1">
    <location>
        <begin position="87"/>
        <end position="113"/>
    </location>
</feature>
<feature type="compositionally biased region" description="Low complexity" evidence="1">
    <location>
        <begin position="135"/>
        <end position="156"/>
    </location>
</feature>
<evidence type="ECO:0000256" key="1">
    <source>
        <dbReference type="SAM" id="MobiDB-lite"/>
    </source>
</evidence>
<feature type="compositionally biased region" description="Polar residues" evidence="1">
    <location>
        <begin position="337"/>
        <end position="365"/>
    </location>
</feature>
<comment type="caution">
    <text evidence="2">The sequence shown here is derived from an EMBL/GenBank/DDBJ whole genome shotgun (WGS) entry which is preliminary data.</text>
</comment>
<feature type="region of interest" description="Disordered" evidence="1">
    <location>
        <begin position="56"/>
        <end position="157"/>
    </location>
</feature>
<feature type="compositionally biased region" description="Polar residues" evidence="1">
    <location>
        <begin position="445"/>
        <end position="458"/>
    </location>
</feature>
<protein>
    <submittedName>
        <fullName evidence="2">Uncharacterized protein</fullName>
    </submittedName>
</protein>